<dbReference type="Pfam" id="PF13530">
    <property type="entry name" value="SCP2_2"/>
    <property type="match status" value="1"/>
</dbReference>
<dbReference type="Proteomes" id="UP001275315">
    <property type="component" value="Unassembled WGS sequence"/>
</dbReference>
<keyword evidence="2" id="KW-0808">Transferase</keyword>
<organism evidence="2 3">
    <name type="scientific">Paracerasibacillus soli</name>
    <dbReference type="NCBI Taxonomy" id="480284"/>
    <lineage>
        <taxon>Bacteria</taxon>
        <taxon>Bacillati</taxon>
        <taxon>Bacillota</taxon>
        <taxon>Bacilli</taxon>
        <taxon>Bacillales</taxon>
        <taxon>Bacillaceae</taxon>
        <taxon>Paracerasibacillus</taxon>
    </lineage>
</organism>
<accession>A0ABU5CXH4</accession>
<name>A0ABU5CXH4_9BACI</name>
<dbReference type="Pfam" id="PF17668">
    <property type="entry name" value="Acetyltransf_17"/>
    <property type="match status" value="1"/>
</dbReference>
<dbReference type="InterPro" id="IPR041380">
    <property type="entry name" value="Acetyltransf_17"/>
</dbReference>
<evidence type="ECO:0000259" key="1">
    <source>
        <dbReference type="PROSITE" id="PS51186"/>
    </source>
</evidence>
<dbReference type="RefSeq" id="WP_320380969.1">
    <property type="nucleotide sequence ID" value="NZ_JAWDIQ010000003.1"/>
</dbReference>
<dbReference type="PROSITE" id="PS51186">
    <property type="entry name" value="GNAT"/>
    <property type="match status" value="1"/>
</dbReference>
<evidence type="ECO:0000313" key="3">
    <source>
        <dbReference type="Proteomes" id="UP001275315"/>
    </source>
</evidence>
<dbReference type="InterPro" id="IPR025559">
    <property type="entry name" value="Eis_dom"/>
</dbReference>
<sequence length="383" mass="45000">MLFNISYQKTEFEEKKVEAERHIIWGWMEGEQLAAKTHLIPLSCYINGKPFEMGGISAVATWPEYRRQGMVKHLLYHALQYMKRHGQTISFLHPFSVPFYRKYGWELTFTNWELSIPMEQLKQSEPAVGNVRRIEKDIPLLQSLYTRFAKNYTGMLVRDAQWWKQRVLNEKWQIAVNYDYEGNADGYILYEVKNDVLTVKEMVYNTVNGWKLLLQFIANHDSMAKKVEMTVPENSNLTLLLDEPRFEQKIAPYFMARVVDVLTFLEQYPFQVCKEDVVILLHVEDHFLPENSGMYQLSQLHGETTVTFVENHSHIDEVGIHCTIQQFTSMFLGYKRPMELYQMNHIQGRQQDIALLEKIIPKQQTYFPGFLLIASFDGVTSVK</sequence>
<protein>
    <submittedName>
        <fullName evidence="2">GNAT family N-acetyltransferase</fullName>
        <ecNumber evidence="2">2.3.1.-</ecNumber>
    </submittedName>
</protein>
<keyword evidence="2" id="KW-0012">Acyltransferase</keyword>
<dbReference type="PANTHER" id="PTHR37817">
    <property type="entry name" value="N-ACETYLTRANSFERASE EIS"/>
    <property type="match status" value="1"/>
</dbReference>
<proteinExistence type="predicted"/>
<reference evidence="2 3" key="1">
    <citation type="submission" date="2023-10" db="EMBL/GenBank/DDBJ databases">
        <title>Virgibacillus soli CC-YMP-6 genome.</title>
        <authorList>
            <person name="Miliotis G."/>
            <person name="Sengupta P."/>
            <person name="Hameed A."/>
            <person name="Chuvochina M."/>
            <person name="Mcdonagh F."/>
            <person name="Simpson A.C."/>
            <person name="Singh N.K."/>
            <person name="Rekha P.D."/>
            <person name="Raman K."/>
            <person name="Hugenholtz P."/>
            <person name="Venkateswaran K."/>
        </authorList>
    </citation>
    <scope>NUCLEOTIDE SEQUENCE [LARGE SCALE GENOMIC DNA]</scope>
    <source>
        <strain evidence="2 3">CC-YMP-6</strain>
    </source>
</reference>
<keyword evidence="3" id="KW-1185">Reference proteome</keyword>
<dbReference type="InterPro" id="IPR051554">
    <property type="entry name" value="Acetyltransferase_Eis"/>
</dbReference>
<dbReference type="PANTHER" id="PTHR37817:SF1">
    <property type="entry name" value="N-ACETYLTRANSFERASE EIS"/>
    <property type="match status" value="1"/>
</dbReference>
<dbReference type="SUPFAM" id="SSF55729">
    <property type="entry name" value="Acyl-CoA N-acyltransferases (Nat)"/>
    <property type="match status" value="1"/>
</dbReference>
<dbReference type="SUPFAM" id="SSF55718">
    <property type="entry name" value="SCP-like"/>
    <property type="match status" value="1"/>
</dbReference>
<dbReference type="Pfam" id="PF13527">
    <property type="entry name" value="Acetyltransf_9"/>
    <property type="match status" value="1"/>
</dbReference>
<gene>
    <name evidence="2" type="ORF">RWD45_18060</name>
</gene>
<dbReference type="EMBL" id="JAWDIQ010000003">
    <property type="protein sequence ID" value="MDY0410108.1"/>
    <property type="molecule type" value="Genomic_DNA"/>
</dbReference>
<feature type="domain" description="N-acetyltransferase" evidence="1">
    <location>
        <begin position="1"/>
        <end position="123"/>
    </location>
</feature>
<dbReference type="Gene3D" id="3.30.1050.10">
    <property type="entry name" value="SCP2 sterol-binding domain"/>
    <property type="match status" value="1"/>
</dbReference>
<comment type="caution">
    <text evidence="2">The sequence shown here is derived from an EMBL/GenBank/DDBJ whole genome shotgun (WGS) entry which is preliminary data.</text>
</comment>
<dbReference type="GO" id="GO:0016746">
    <property type="term" value="F:acyltransferase activity"/>
    <property type="evidence" value="ECO:0007669"/>
    <property type="project" value="UniProtKB-KW"/>
</dbReference>
<evidence type="ECO:0000313" key="2">
    <source>
        <dbReference type="EMBL" id="MDY0410108.1"/>
    </source>
</evidence>
<dbReference type="EC" id="2.3.1.-" evidence="2"/>
<dbReference type="Gene3D" id="3.40.630.30">
    <property type="match status" value="2"/>
</dbReference>
<dbReference type="CDD" id="cd04301">
    <property type="entry name" value="NAT_SF"/>
    <property type="match status" value="1"/>
</dbReference>
<dbReference type="InterPro" id="IPR000182">
    <property type="entry name" value="GNAT_dom"/>
</dbReference>
<dbReference type="InterPro" id="IPR016181">
    <property type="entry name" value="Acyl_CoA_acyltransferase"/>
</dbReference>
<dbReference type="InterPro" id="IPR036527">
    <property type="entry name" value="SCP2_sterol-bd_dom_sf"/>
</dbReference>